<evidence type="ECO:0000313" key="2">
    <source>
        <dbReference type="Proteomes" id="UP000472269"/>
    </source>
</evidence>
<sequence length="305" mass="34076">QSYICTTKYQYIPLASCYFQKHQLQLSDVALRELQDIEHLLSITPEADRPLMLKSRCASFFSRFGSHINQGPLHFGGIFWWRATAEGFSAEQREELKREASEALSSFVGASYSGFGASVEAGVSVSKSSSRASVERKAGRSTHMAIQLYVANTGGPSETDSLPQWKAGLVANNTTWCVIDRGFQLMPVWDIILFNHSSDFKSIYQMSSSLRATYEALTNHSAGTMFGEELVSAVEEARAFVEHVKAWEVRADERQLLTLMDVKRNLQMPLPTPCFFSSLNCNKKLLLHLTTADRCSCSVCSQEVK</sequence>
<dbReference type="Proteomes" id="UP000472269">
    <property type="component" value="Unplaced"/>
</dbReference>
<dbReference type="Ensembl" id="ENSACUT00000012286.1">
    <property type="protein sequence ID" value="ENSACUP00000011525.1"/>
    <property type="gene ID" value="ENSACUG00000007750.1"/>
</dbReference>
<organism evidence="1 2">
    <name type="scientific">Athene cunicularia</name>
    <name type="common">Burrowing owl</name>
    <name type="synonym">Speotyto cunicularia</name>
    <dbReference type="NCBI Taxonomy" id="194338"/>
    <lineage>
        <taxon>Eukaryota</taxon>
        <taxon>Metazoa</taxon>
        <taxon>Chordata</taxon>
        <taxon>Craniata</taxon>
        <taxon>Vertebrata</taxon>
        <taxon>Euteleostomi</taxon>
        <taxon>Archelosauria</taxon>
        <taxon>Archosauria</taxon>
        <taxon>Dinosauria</taxon>
        <taxon>Saurischia</taxon>
        <taxon>Theropoda</taxon>
        <taxon>Coelurosauria</taxon>
        <taxon>Aves</taxon>
        <taxon>Neognathae</taxon>
        <taxon>Neoaves</taxon>
        <taxon>Telluraves</taxon>
        <taxon>Strigiformes</taxon>
        <taxon>Strigidae</taxon>
        <taxon>Athene</taxon>
    </lineage>
</organism>
<name>A0A663MGL5_ATHCN</name>
<dbReference type="OMA" id="SKCANIK"/>
<proteinExistence type="predicted"/>
<protein>
    <recommendedName>
        <fullName evidence="3">MACPF domain-containing protein</fullName>
    </recommendedName>
</protein>
<evidence type="ECO:0000313" key="1">
    <source>
        <dbReference type="Ensembl" id="ENSACUP00000011525.1"/>
    </source>
</evidence>
<dbReference type="AlphaFoldDB" id="A0A663MGL5"/>
<reference evidence="1" key="2">
    <citation type="submission" date="2025-09" db="UniProtKB">
        <authorList>
            <consortium name="Ensembl"/>
        </authorList>
    </citation>
    <scope>IDENTIFICATION</scope>
</reference>
<reference evidence="1" key="1">
    <citation type="submission" date="2025-08" db="UniProtKB">
        <authorList>
            <consortium name="Ensembl"/>
        </authorList>
    </citation>
    <scope>IDENTIFICATION</scope>
</reference>
<keyword evidence="2" id="KW-1185">Reference proteome</keyword>
<evidence type="ECO:0008006" key="3">
    <source>
        <dbReference type="Google" id="ProtNLM"/>
    </source>
</evidence>
<accession>A0A663MGL5</accession>